<gene>
    <name evidence="5" type="ORF">GCM10023094_02510</name>
</gene>
<keyword evidence="2" id="KW-0812">Transmembrane</keyword>
<keyword evidence="2" id="KW-1133">Transmembrane helix</keyword>
<sequence>MDRFTGRSRARLALRGLVAVLVGVVVAVLMVLRGSGNLHRDPEITVAIPASAGLITAEAPVRYTGVNVGRIAGIDSGAQSSVVSLQIAANSIGQIPSTVQARVVPRTFFGDIFIDLVDDPGTAPDPAPLADGDTITVDQGPDAVALYGVYTKMVDLLDRMKPQQMQTALTALGHALDGRGEKIGRIVDRLGSVAPALAPAAQQFLDATPEFTTVLSALDTAAPDVLATLTAATSVSNNLVAHDGAVGAMFGAAAGFASTAAGFLGENRQAITTVVDATGTVLATTAANPAGLRGTLSGAQAFGDAGARVFATGKFDITAVPTFEDPMPYTGVDCPHYGDEYGAQCSGTPDTRGTARPGPPVAPTADTAAVVDGAREAPVLGLLESQLRGIAGLPAAEPNPATVMMLGPLVRGSEVTIR</sequence>
<dbReference type="InterPro" id="IPR024516">
    <property type="entry name" value="Mce_C"/>
</dbReference>
<dbReference type="Proteomes" id="UP001501183">
    <property type="component" value="Unassembled WGS sequence"/>
</dbReference>
<evidence type="ECO:0000313" key="5">
    <source>
        <dbReference type="EMBL" id="GAA4471573.1"/>
    </source>
</evidence>
<dbReference type="InterPro" id="IPR003399">
    <property type="entry name" value="Mce/MlaD"/>
</dbReference>
<protein>
    <submittedName>
        <fullName evidence="5">MCE family protein</fullName>
    </submittedName>
</protein>
<feature type="transmembrane region" description="Helical" evidence="2">
    <location>
        <begin position="12"/>
        <end position="32"/>
    </location>
</feature>
<proteinExistence type="predicted"/>
<dbReference type="RefSeq" id="WP_345341269.1">
    <property type="nucleotide sequence ID" value="NZ_BAABFB010000009.1"/>
</dbReference>
<name>A0ABP8NR44_9NOCA</name>
<dbReference type="Pfam" id="PF02470">
    <property type="entry name" value="MlaD"/>
    <property type="match status" value="1"/>
</dbReference>
<dbReference type="EMBL" id="BAABFB010000009">
    <property type="protein sequence ID" value="GAA4471573.1"/>
    <property type="molecule type" value="Genomic_DNA"/>
</dbReference>
<organism evidence="5 6">
    <name type="scientific">Rhodococcus olei</name>
    <dbReference type="NCBI Taxonomy" id="2161675"/>
    <lineage>
        <taxon>Bacteria</taxon>
        <taxon>Bacillati</taxon>
        <taxon>Actinomycetota</taxon>
        <taxon>Actinomycetes</taxon>
        <taxon>Mycobacteriales</taxon>
        <taxon>Nocardiaceae</taxon>
        <taxon>Rhodococcus</taxon>
    </lineage>
</organism>
<dbReference type="PANTHER" id="PTHR33371">
    <property type="entry name" value="INTERMEMBRANE PHOSPHOLIPID TRANSPORT SYSTEM BINDING PROTEIN MLAD-RELATED"/>
    <property type="match status" value="1"/>
</dbReference>
<keyword evidence="6" id="KW-1185">Reference proteome</keyword>
<evidence type="ECO:0000259" key="4">
    <source>
        <dbReference type="Pfam" id="PF11887"/>
    </source>
</evidence>
<evidence type="ECO:0000259" key="3">
    <source>
        <dbReference type="Pfam" id="PF02470"/>
    </source>
</evidence>
<evidence type="ECO:0000256" key="2">
    <source>
        <dbReference type="SAM" id="Phobius"/>
    </source>
</evidence>
<keyword evidence="2" id="KW-0472">Membrane</keyword>
<feature type="domain" description="Mammalian cell entry C-terminal" evidence="4">
    <location>
        <begin position="126"/>
        <end position="310"/>
    </location>
</feature>
<feature type="region of interest" description="Disordered" evidence="1">
    <location>
        <begin position="346"/>
        <end position="365"/>
    </location>
</feature>
<dbReference type="InterPro" id="IPR052336">
    <property type="entry name" value="MlaD_Phospholipid_Transporter"/>
</dbReference>
<evidence type="ECO:0000313" key="6">
    <source>
        <dbReference type="Proteomes" id="UP001501183"/>
    </source>
</evidence>
<accession>A0ABP8NR44</accession>
<dbReference type="PANTHER" id="PTHR33371:SF19">
    <property type="entry name" value="MCE-FAMILY PROTEIN MCE4A"/>
    <property type="match status" value="1"/>
</dbReference>
<evidence type="ECO:0000256" key="1">
    <source>
        <dbReference type="SAM" id="MobiDB-lite"/>
    </source>
</evidence>
<dbReference type="Pfam" id="PF11887">
    <property type="entry name" value="Mce4_CUP1"/>
    <property type="match status" value="1"/>
</dbReference>
<comment type="caution">
    <text evidence="5">The sequence shown here is derived from an EMBL/GenBank/DDBJ whole genome shotgun (WGS) entry which is preliminary data.</text>
</comment>
<reference evidence="6" key="1">
    <citation type="journal article" date="2019" name="Int. J. Syst. Evol. Microbiol.">
        <title>The Global Catalogue of Microorganisms (GCM) 10K type strain sequencing project: providing services to taxonomists for standard genome sequencing and annotation.</title>
        <authorList>
            <consortium name="The Broad Institute Genomics Platform"/>
            <consortium name="The Broad Institute Genome Sequencing Center for Infectious Disease"/>
            <person name="Wu L."/>
            <person name="Ma J."/>
        </authorList>
    </citation>
    <scope>NUCLEOTIDE SEQUENCE [LARGE SCALE GENOMIC DNA]</scope>
    <source>
        <strain evidence="6">JCM 32206</strain>
    </source>
</reference>
<feature type="domain" description="Mce/MlaD" evidence="3">
    <location>
        <begin position="42"/>
        <end position="117"/>
    </location>
</feature>